<gene>
    <name evidence="2" type="ORF">FGO68_gene17079</name>
</gene>
<reference evidence="2" key="1">
    <citation type="submission" date="2019-06" db="EMBL/GenBank/DDBJ databases">
        <authorList>
            <person name="Zheng W."/>
        </authorList>
    </citation>
    <scope>NUCLEOTIDE SEQUENCE</scope>
    <source>
        <strain evidence="2">QDHG01</strain>
    </source>
</reference>
<evidence type="ECO:0000256" key="1">
    <source>
        <dbReference type="SAM" id="MobiDB-lite"/>
    </source>
</evidence>
<proteinExistence type="predicted"/>
<keyword evidence="3" id="KW-1185">Reference proteome</keyword>
<evidence type="ECO:0000313" key="2">
    <source>
        <dbReference type="EMBL" id="TNV84774.1"/>
    </source>
</evidence>
<comment type="caution">
    <text evidence="2">The sequence shown here is derived from an EMBL/GenBank/DDBJ whole genome shotgun (WGS) entry which is preliminary data.</text>
</comment>
<feature type="compositionally biased region" description="Basic residues" evidence="1">
    <location>
        <begin position="7"/>
        <end position="16"/>
    </location>
</feature>
<feature type="region of interest" description="Disordered" evidence="1">
    <location>
        <begin position="1"/>
        <end position="22"/>
    </location>
</feature>
<dbReference type="EMBL" id="RRYP01002430">
    <property type="protein sequence ID" value="TNV84774.1"/>
    <property type="molecule type" value="Genomic_DNA"/>
</dbReference>
<name>A0A8J8P2V2_HALGN</name>
<dbReference type="AlphaFoldDB" id="A0A8J8P2V2"/>
<dbReference type="Proteomes" id="UP000785679">
    <property type="component" value="Unassembled WGS sequence"/>
</dbReference>
<organism evidence="2 3">
    <name type="scientific">Halteria grandinella</name>
    <dbReference type="NCBI Taxonomy" id="5974"/>
    <lineage>
        <taxon>Eukaryota</taxon>
        <taxon>Sar</taxon>
        <taxon>Alveolata</taxon>
        <taxon>Ciliophora</taxon>
        <taxon>Intramacronucleata</taxon>
        <taxon>Spirotrichea</taxon>
        <taxon>Stichotrichia</taxon>
        <taxon>Sporadotrichida</taxon>
        <taxon>Halteriidae</taxon>
        <taxon>Halteria</taxon>
    </lineage>
</organism>
<sequence length="73" mass="8359">MSALNLKKNHKKHKKASTNAYFEGNQTPKLLVGETQKGTSKVGKFSMRKRIQKFDSTRELQQVAHGNEEEKEI</sequence>
<evidence type="ECO:0000313" key="3">
    <source>
        <dbReference type="Proteomes" id="UP000785679"/>
    </source>
</evidence>
<protein>
    <submittedName>
        <fullName evidence="2">Uncharacterized protein</fullName>
    </submittedName>
</protein>
<accession>A0A8J8P2V2</accession>